<dbReference type="InterPro" id="IPR050628">
    <property type="entry name" value="SNF2_RAD54_helicase_TF"/>
</dbReference>
<sequence length="733" mass="81794">MATPSKKNKKNPIDEALSAIGNLTSSYQPPSEEEYAEFIKRMLIGIKPGKGIIGTEEEERQLEENQSQGEGKQQKTGSDASHESQADHPNEGVDGTAPADEELIDEADDEGSEASGNSSDNRSDFEADGDDTESGGRDTVNVPGIEHPIPVTQYFGNQWVEHITNLHSVEPLPVDLHMPTTPHDYQRKGAAQIDYLCKSVFRGCLIGDPMGLGKTLQAIMSMKLIKHEPGIIAVFCPANLCIQWVKAIEGAFDEGHGLSAFLLNDSSVSAHSILANRFDAVVCSFEFADANMSKKTKFENKIEVAAKNPKGTLLNRPTVAIATGMWALLGLPIKRGYIDEAQMVNKRTGKRHQSLMKLPVSSWCIMSGTLAHNKWYDISGYLDFIKGHPYTTDREFLAQFKTPSYTPNAAPDISGAQLYLLQRFLQAFIVMRPRDVLRLPPCHRLSFGVKVGETQESVILEWTEVYKKACVMDKKSADFKQNKNKEISALGAAIRCQLHGLHPRLAPASKTIKFNLEAEDVANSTAEGLNQTYSPDEASQQEKRRQWIKDLNTWTLDMFDESPHLTTVTEFLNFMVNNHPDQKIVVMSQYLKYLDIINLCMSKRFKVACLRYDGTVNQVQRIEVQKKFAKPESARPLLMTVGAGSVGLNLTSGKIVVILEQWWNISVENQGISRCHRQGAEDKVIVAKFTVQNSCMEHEIARVRHSKAQINNSLMKPLVHKHDEKPEIAELIY</sequence>
<feature type="domain" description="Helicase ATP-binding" evidence="5">
    <location>
        <begin position="195"/>
        <end position="388"/>
    </location>
</feature>
<comment type="caution">
    <text evidence="7">The sequence shown here is derived from an EMBL/GenBank/DDBJ whole genome shotgun (WGS) entry which is preliminary data.</text>
</comment>
<proteinExistence type="predicted"/>
<dbReference type="EMBL" id="WNKQ01000005">
    <property type="protein sequence ID" value="KAF5851395.1"/>
    <property type="molecule type" value="Genomic_DNA"/>
</dbReference>
<dbReference type="PROSITE" id="PS51192">
    <property type="entry name" value="HELICASE_ATP_BIND_1"/>
    <property type="match status" value="1"/>
</dbReference>
<organism evidence="7 8">
    <name type="scientific">Cochliobolus sativus</name>
    <name type="common">Common root rot and spot blotch fungus</name>
    <name type="synonym">Bipolaris sorokiniana</name>
    <dbReference type="NCBI Taxonomy" id="45130"/>
    <lineage>
        <taxon>Eukaryota</taxon>
        <taxon>Fungi</taxon>
        <taxon>Dikarya</taxon>
        <taxon>Ascomycota</taxon>
        <taxon>Pezizomycotina</taxon>
        <taxon>Dothideomycetes</taxon>
        <taxon>Pleosporomycetidae</taxon>
        <taxon>Pleosporales</taxon>
        <taxon>Pleosporineae</taxon>
        <taxon>Pleosporaceae</taxon>
        <taxon>Bipolaris</taxon>
    </lineage>
</organism>
<evidence type="ECO:0000259" key="6">
    <source>
        <dbReference type="PROSITE" id="PS51194"/>
    </source>
</evidence>
<dbReference type="SUPFAM" id="SSF52540">
    <property type="entry name" value="P-loop containing nucleoside triphosphate hydrolases"/>
    <property type="match status" value="2"/>
</dbReference>
<dbReference type="SMART" id="SM00490">
    <property type="entry name" value="HELICc"/>
    <property type="match status" value="1"/>
</dbReference>
<dbReference type="InterPro" id="IPR049730">
    <property type="entry name" value="SNF2/RAD54-like_C"/>
</dbReference>
<dbReference type="GO" id="GO:0005524">
    <property type="term" value="F:ATP binding"/>
    <property type="evidence" value="ECO:0007669"/>
    <property type="project" value="UniProtKB-KW"/>
</dbReference>
<dbReference type="SMART" id="SM00487">
    <property type="entry name" value="DEXDc"/>
    <property type="match status" value="1"/>
</dbReference>
<dbReference type="Gene3D" id="3.40.50.10810">
    <property type="entry name" value="Tandem AAA-ATPase domain"/>
    <property type="match status" value="1"/>
</dbReference>
<evidence type="ECO:0000256" key="4">
    <source>
        <dbReference type="SAM" id="MobiDB-lite"/>
    </source>
</evidence>
<feature type="compositionally biased region" description="Polar residues" evidence="4">
    <location>
        <begin position="65"/>
        <end position="79"/>
    </location>
</feature>
<dbReference type="PANTHER" id="PTHR45626">
    <property type="entry name" value="TRANSCRIPTION TERMINATION FACTOR 2-RELATED"/>
    <property type="match status" value="1"/>
</dbReference>
<evidence type="ECO:0000256" key="1">
    <source>
        <dbReference type="ARBA" id="ARBA00022741"/>
    </source>
</evidence>
<dbReference type="GO" id="GO:0016787">
    <property type="term" value="F:hydrolase activity"/>
    <property type="evidence" value="ECO:0007669"/>
    <property type="project" value="UniProtKB-KW"/>
</dbReference>
<evidence type="ECO:0000256" key="3">
    <source>
        <dbReference type="ARBA" id="ARBA00022840"/>
    </source>
</evidence>
<feature type="compositionally biased region" description="Basic and acidic residues" evidence="4">
    <location>
        <begin position="80"/>
        <end position="91"/>
    </location>
</feature>
<feature type="region of interest" description="Disordered" evidence="4">
    <location>
        <begin position="52"/>
        <end position="144"/>
    </location>
</feature>
<evidence type="ECO:0000313" key="7">
    <source>
        <dbReference type="EMBL" id="KAF5851395.1"/>
    </source>
</evidence>
<dbReference type="GO" id="GO:0006281">
    <property type="term" value="P:DNA repair"/>
    <property type="evidence" value="ECO:0007669"/>
    <property type="project" value="TreeGrafter"/>
</dbReference>
<feature type="domain" description="Helicase C-terminal" evidence="6">
    <location>
        <begin position="567"/>
        <end position="718"/>
    </location>
</feature>
<feature type="compositionally biased region" description="Acidic residues" evidence="4">
    <location>
        <begin position="99"/>
        <end position="112"/>
    </location>
</feature>
<dbReference type="GO" id="GO:0005634">
    <property type="term" value="C:nucleus"/>
    <property type="evidence" value="ECO:0007669"/>
    <property type="project" value="TreeGrafter"/>
</dbReference>
<keyword evidence="3" id="KW-0067">ATP-binding</keyword>
<keyword evidence="1" id="KW-0547">Nucleotide-binding</keyword>
<name>A0A8H5ZLQ7_COCSA</name>
<evidence type="ECO:0000256" key="2">
    <source>
        <dbReference type="ARBA" id="ARBA00022801"/>
    </source>
</evidence>
<dbReference type="InterPro" id="IPR014001">
    <property type="entry name" value="Helicase_ATP-bd"/>
</dbReference>
<dbReference type="Pfam" id="PF00271">
    <property type="entry name" value="Helicase_C"/>
    <property type="match status" value="1"/>
</dbReference>
<dbReference type="Gene3D" id="3.40.50.300">
    <property type="entry name" value="P-loop containing nucleotide triphosphate hydrolases"/>
    <property type="match status" value="1"/>
</dbReference>
<accession>A0A8H5ZLQ7</accession>
<dbReference type="InterPro" id="IPR000330">
    <property type="entry name" value="SNF2_N"/>
</dbReference>
<dbReference type="Proteomes" id="UP000624244">
    <property type="component" value="Unassembled WGS sequence"/>
</dbReference>
<evidence type="ECO:0008006" key="9">
    <source>
        <dbReference type="Google" id="ProtNLM"/>
    </source>
</evidence>
<reference evidence="7" key="1">
    <citation type="submission" date="2019-11" db="EMBL/GenBank/DDBJ databases">
        <title>Bipolaris sorokiniana Genome sequencing.</title>
        <authorList>
            <person name="Wang H."/>
        </authorList>
    </citation>
    <scope>NUCLEOTIDE SEQUENCE</scope>
</reference>
<dbReference type="PANTHER" id="PTHR45626:SF11">
    <property type="entry name" value="FAMILY HELICASE, PUTATIVE (AFU_ORTHOLOGUE AFUA_5G06590)-RELATED"/>
    <property type="match status" value="1"/>
</dbReference>
<keyword evidence="2" id="KW-0378">Hydrolase</keyword>
<dbReference type="CDD" id="cd18793">
    <property type="entry name" value="SF2_C_SNF"/>
    <property type="match status" value="1"/>
</dbReference>
<dbReference type="InterPro" id="IPR027417">
    <property type="entry name" value="P-loop_NTPase"/>
</dbReference>
<gene>
    <name evidence="7" type="ORF">GGP41_004191</name>
</gene>
<dbReference type="InterPro" id="IPR001650">
    <property type="entry name" value="Helicase_C-like"/>
</dbReference>
<evidence type="ECO:0000313" key="8">
    <source>
        <dbReference type="Proteomes" id="UP000624244"/>
    </source>
</evidence>
<dbReference type="PROSITE" id="PS51194">
    <property type="entry name" value="HELICASE_CTER"/>
    <property type="match status" value="1"/>
</dbReference>
<dbReference type="Pfam" id="PF00176">
    <property type="entry name" value="SNF2-rel_dom"/>
    <property type="match status" value="1"/>
</dbReference>
<protein>
    <recommendedName>
        <fullName evidence="9">Helicase C-terminal domain-containing protein</fullName>
    </recommendedName>
</protein>
<dbReference type="GO" id="GO:0008094">
    <property type="term" value="F:ATP-dependent activity, acting on DNA"/>
    <property type="evidence" value="ECO:0007669"/>
    <property type="project" value="TreeGrafter"/>
</dbReference>
<dbReference type="InterPro" id="IPR038718">
    <property type="entry name" value="SNF2-like_sf"/>
</dbReference>
<dbReference type="AlphaFoldDB" id="A0A8H5ZLQ7"/>
<evidence type="ECO:0000259" key="5">
    <source>
        <dbReference type="PROSITE" id="PS51192"/>
    </source>
</evidence>